<feature type="chain" id="PRO_5045428363" description="Beta-defensin-like domain-containing protein" evidence="1">
    <location>
        <begin position="24"/>
        <end position="64"/>
    </location>
</feature>
<dbReference type="GO" id="GO:0042742">
    <property type="term" value="P:defense response to bacterium"/>
    <property type="evidence" value="ECO:0007669"/>
    <property type="project" value="UniProtKB-KW"/>
</dbReference>
<feature type="signal peptide" evidence="1">
    <location>
        <begin position="1"/>
        <end position="23"/>
    </location>
</feature>
<dbReference type="Ensembl" id="ENSAPLT00000012543.2">
    <property type="protein sequence ID" value="ENSAPLP00000011811.2"/>
    <property type="gene ID" value="ENSAPLG00000012056.2"/>
</dbReference>
<dbReference type="GeneTree" id="ENSGT00960000187509"/>
<dbReference type="Gene3D" id="3.10.360.10">
    <property type="entry name" value="Antimicrobial Peptide, Beta-defensin 2, Chain A"/>
    <property type="match status" value="1"/>
</dbReference>
<protein>
    <recommendedName>
        <fullName evidence="2">Beta-defensin-like domain-containing protein</fullName>
    </recommendedName>
</protein>
<reference evidence="3" key="2">
    <citation type="submission" date="2025-08" db="UniProtKB">
        <authorList>
            <consortium name="Ensembl"/>
        </authorList>
    </citation>
    <scope>IDENTIFICATION</scope>
</reference>
<name>U3IX35_ANAPP</name>
<dbReference type="GO" id="GO:0005576">
    <property type="term" value="C:extracellular region"/>
    <property type="evidence" value="ECO:0007669"/>
    <property type="project" value="UniProtKB-SubCell"/>
</dbReference>
<dbReference type="Pfam" id="PF00711">
    <property type="entry name" value="Defensin_beta"/>
    <property type="match status" value="1"/>
</dbReference>
<organism evidence="3 4">
    <name type="scientific">Anas platyrhynchos platyrhynchos</name>
    <name type="common">Northern mallard</name>
    <dbReference type="NCBI Taxonomy" id="8840"/>
    <lineage>
        <taxon>Eukaryota</taxon>
        <taxon>Metazoa</taxon>
        <taxon>Chordata</taxon>
        <taxon>Craniata</taxon>
        <taxon>Vertebrata</taxon>
        <taxon>Euteleostomi</taxon>
        <taxon>Archelosauria</taxon>
        <taxon>Archosauria</taxon>
        <taxon>Dinosauria</taxon>
        <taxon>Saurischia</taxon>
        <taxon>Theropoda</taxon>
        <taxon>Coelurosauria</taxon>
        <taxon>Aves</taxon>
        <taxon>Neognathae</taxon>
        <taxon>Galloanserae</taxon>
        <taxon>Anseriformes</taxon>
        <taxon>Anatidae</taxon>
        <taxon>Anatinae</taxon>
        <taxon>Anas</taxon>
    </lineage>
</organism>
<keyword evidence="1" id="KW-0732">Signal</keyword>
<evidence type="ECO:0000256" key="1">
    <source>
        <dbReference type="SAM" id="SignalP"/>
    </source>
</evidence>
<feature type="domain" description="Beta-defensin-like" evidence="2">
    <location>
        <begin position="28"/>
        <end position="63"/>
    </location>
</feature>
<evidence type="ECO:0000313" key="4">
    <source>
        <dbReference type="Proteomes" id="UP000016666"/>
    </source>
</evidence>
<sequence>MFLFSFCVSYVFFTYCSIPVSYSQEDADTVACRQSHGSCSFIACSGPLVDIGTCRNGKLKCCKW</sequence>
<reference evidence="3" key="3">
    <citation type="submission" date="2025-09" db="UniProtKB">
        <authorList>
            <consortium name="Ensembl"/>
        </authorList>
    </citation>
    <scope>IDENTIFICATION</scope>
</reference>
<evidence type="ECO:0000259" key="2">
    <source>
        <dbReference type="Pfam" id="PF00711"/>
    </source>
</evidence>
<dbReference type="HOGENOM" id="CLU_189296_5_1_1"/>
<dbReference type="Proteomes" id="UP000016666">
    <property type="component" value="Unassembled WGS sequence"/>
</dbReference>
<reference evidence="4" key="1">
    <citation type="submission" date="2017-10" db="EMBL/GenBank/DDBJ databases">
        <title>A new Pekin duck reference genome.</title>
        <authorList>
            <person name="Hou Z.-C."/>
            <person name="Zhou Z.-K."/>
            <person name="Zhu F."/>
            <person name="Hou S.-S."/>
        </authorList>
    </citation>
    <scope>NUCLEOTIDE SEQUENCE [LARGE SCALE GENOMIC DNA]</scope>
</reference>
<accession>U3IX35</accession>
<keyword evidence="4" id="KW-1185">Reference proteome</keyword>
<dbReference type="SUPFAM" id="SSF57392">
    <property type="entry name" value="Defensin-like"/>
    <property type="match status" value="1"/>
</dbReference>
<evidence type="ECO:0000313" key="3">
    <source>
        <dbReference type="Ensembl" id="ENSAPLP00000011811.2"/>
    </source>
</evidence>
<dbReference type="AlphaFoldDB" id="U3IX35"/>
<proteinExistence type="predicted"/>
<dbReference type="InterPro" id="IPR001855">
    <property type="entry name" value="Defensin_beta-like"/>
</dbReference>
<dbReference type="STRING" id="8840.ENSAPLP00000011811"/>